<sequence length="149" mass="16083">MQSIVKAPEAHVNLSDREREVLEQLEESLKSDPDFASSVAQFDTAVPSAHAPEVKPPKASWNLHRIALGGGIVLVGLVALLVGVTWGYNLPGVIIAVLGVLAMIGGMYLVLTPGVNGKEKTKSPKSSTSNPSSFKARQQERFQRRNERP</sequence>
<feature type="compositionally biased region" description="Basic and acidic residues" evidence="1">
    <location>
        <begin position="137"/>
        <end position="149"/>
    </location>
</feature>
<evidence type="ECO:0008006" key="5">
    <source>
        <dbReference type="Google" id="ProtNLM"/>
    </source>
</evidence>
<feature type="compositionally biased region" description="Low complexity" evidence="1">
    <location>
        <begin position="124"/>
        <end position="135"/>
    </location>
</feature>
<dbReference type="Proteomes" id="UP000186785">
    <property type="component" value="Unassembled WGS sequence"/>
</dbReference>
<feature type="transmembrane region" description="Helical" evidence="2">
    <location>
        <begin position="92"/>
        <end position="111"/>
    </location>
</feature>
<feature type="region of interest" description="Disordered" evidence="1">
    <location>
        <begin position="115"/>
        <end position="149"/>
    </location>
</feature>
<keyword evidence="4" id="KW-1185">Reference proteome</keyword>
<dbReference type="STRING" id="1921764.BSR28_03290"/>
<dbReference type="EMBL" id="MQSV01000002">
    <property type="protein sequence ID" value="OKL48960.1"/>
    <property type="molecule type" value="Genomic_DNA"/>
</dbReference>
<name>A0A1Q5PND5_9ACTO</name>
<evidence type="ECO:0000256" key="1">
    <source>
        <dbReference type="SAM" id="MobiDB-lite"/>
    </source>
</evidence>
<proteinExistence type="predicted"/>
<dbReference type="RefSeq" id="WP_073708948.1">
    <property type="nucleotide sequence ID" value="NZ_MQSU01000002.1"/>
</dbReference>
<keyword evidence="2" id="KW-1133">Transmembrane helix</keyword>
<evidence type="ECO:0000313" key="3">
    <source>
        <dbReference type="EMBL" id="OKL48960.1"/>
    </source>
</evidence>
<organism evidence="3 4">
    <name type="scientific">Boudabousia liubingyangii</name>
    <dbReference type="NCBI Taxonomy" id="1921764"/>
    <lineage>
        <taxon>Bacteria</taxon>
        <taxon>Bacillati</taxon>
        <taxon>Actinomycetota</taxon>
        <taxon>Actinomycetes</taxon>
        <taxon>Actinomycetales</taxon>
        <taxon>Actinomycetaceae</taxon>
        <taxon>Boudabousia</taxon>
    </lineage>
</organism>
<keyword evidence="2" id="KW-0472">Membrane</keyword>
<evidence type="ECO:0000313" key="4">
    <source>
        <dbReference type="Proteomes" id="UP000186785"/>
    </source>
</evidence>
<keyword evidence="2" id="KW-0812">Transmembrane</keyword>
<reference evidence="3 4" key="1">
    <citation type="submission" date="2016-11" db="EMBL/GenBank/DDBJ databases">
        <title>Actinomyces gypaetusis sp. nov. isolated from the vulture Gypaetus barbatus in Qinghai Tibet Plateau China.</title>
        <authorList>
            <person name="Meng X."/>
        </authorList>
    </citation>
    <scope>NUCLEOTIDE SEQUENCE [LARGE SCALE GENOMIC DNA]</scope>
    <source>
        <strain evidence="3 4">VUL4_2</strain>
    </source>
</reference>
<gene>
    <name evidence="3" type="ORF">BSR29_03720</name>
</gene>
<dbReference type="AlphaFoldDB" id="A0A1Q5PND5"/>
<dbReference type="InterPro" id="IPR021401">
    <property type="entry name" value="DUF3040"/>
</dbReference>
<feature type="transmembrane region" description="Helical" evidence="2">
    <location>
        <begin position="66"/>
        <end position="86"/>
    </location>
</feature>
<comment type="caution">
    <text evidence="3">The sequence shown here is derived from an EMBL/GenBank/DDBJ whole genome shotgun (WGS) entry which is preliminary data.</text>
</comment>
<evidence type="ECO:0000256" key="2">
    <source>
        <dbReference type="SAM" id="Phobius"/>
    </source>
</evidence>
<protein>
    <recommendedName>
        <fullName evidence="5">DUF3040 domain-containing protein</fullName>
    </recommendedName>
</protein>
<dbReference type="Pfam" id="PF11239">
    <property type="entry name" value="DUF3040"/>
    <property type="match status" value="1"/>
</dbReference>
<accession>A0A1Q5PND5</accession>